<evidence type="ECO:0000256" key="1">
    <source>
        <dbReference type="ARBA" id="ARBA00022658"/>
    </source>
</evidence>
<comment type="caution">
    <text evidence="7">The sequence shown here is derived from an EMBL/GenBank/DDBJ whole genome shotgun (WGS) entry which is preliminary data.</text>
</comment>
<reference evidence="7 8" key="1">
    <citation type="submission" date="2024-10" db="EMBL/GenBank/DDBJ databases">
        <title>Updated reference genomes for cyclostephanoid diatoms.</title>
        <authorList>
            <person name="Roberts W.R."/>
            <person name="Alverson A.J."/>
        </authorList>
    </citation>
    <scope>NUCLEOTIDE SEQUENCE [LARGE SCALE GENOMIC DNA]</scope>
    <source>
        <strain evidence="7 8">AJA232-27</strain>
    </source>
</reference>
<dbReference type="Pfam" id="PF25390">
    <property type="entry name" value="WD40_RLD"/>
    <property type="match status" value="1"/>
</dbReference>
<evidence type="ECO:0000313" key="7">
    <source>
        <dbReference type="EMBL" id="KAL3756845.1"/>
    </source>
</evidence>
<dbReference type="PRINTS" id="PR00633">
    <property type="entry name" value="RCCNDNSATION"/>
</dbReference>
<keyword evidence="8" id="KW-1185">Reference proteome</keyword>
<gene>
    <name evidence="7" type="ORF">ACHAWU_005107</name>
</gene>
<sequence length="902" mass="97944">SAFAFAPQHNHPLPTSSRELQQQRHRQTRRNSFPLITTTRSSLLSLSLSSSLENSGNTVGGGGGSGTSDTQQKRIMWDAASQTYLNGIVPSNHDSTTDIETLLSLNGDGKLKIFGYGSLCWHAGSEGGVLSLANREEEEEEEVVHAHTHQQQQQLQQQAMNQRTEIDDNLVVARTAASSCTTTTTTTTTSSAVSISPSPTSTSTPTISKRKGKVTTSPGLAIGYQRCWSQRSADHRGTPQFNGIVCTLLSDEEVGRLQDEEQHQQQQQQQQQQQLQPQPQQHQPQNNQQVQSTMHPKSSSSSSSIRRSHVSMTEGLIYTIDEELVHDCLAELDFREKGVSHIFDPRGSIISLAVGPSGPNDVYLHRLHAFLLSTTHGQHATLPDDGEGHGDVRTGKLARMIELLQSDYRPYIMLGAGSNEHNQLLLSSSCRGDESDIHENGKVNNSHDDDKSGNLNGSNDDERLEVSHCRQEVHELTEMLLVVPRMQDDKNDSTDENDPRDHHPRSLHAGGGHSALLTYGGDLFLWGWNGAGQLGRRTTATTSSPFSNFVPPLPSMKVAAVALGHTHTLVIEKGSGYLFGFGEDNRGQVSGRRRCASDGTATIISQHAPRRIPFGLLEKERFIHVAAGLFHSAAITKETGELVTWGCGRFGQCLRVDETISRQEDVEGAPTVGRWHSPDGCKLVQVACGRRHTVVLDEHGRVWTVGDNKYGQLGRDSCTGENLSMTEPQLVDGPLGQVGSGCFAIYSGWSHIIAITFDAGDSETGVKLYGWGRNDRGQLGPGTQSTHQTHVLVPQVLEPPLLNTGSIPSCEKEVENSIHAACCGAESSHVIDAYGNIYSTGWNEHGNLAIGQISDDGGSEDHYVMNWTVTTGADVIAPPPPKSGRRRKIFAAGGAHLITLAA</sequence>
<feature type="compositionally biased region" description="Basic and acidic residues" evidence="5">
    <location>
        <begin position="486"/>
        <end position="501"/>
    </location>
</feature>
<name>A0ABD3LYK0_9STRA</name>
<feature type="region of interest" description="Disordered" evidence="5">
    <location>
        <begin position="178"/>
        <end position="217"/>
    </location>
</feature>
<feature type="repeat" description="RCC1" evidence="4">
    <location>
        <begin position="640"/>
        <end position="699"/>
    </location>
</feature>
<accession>A0ABD3LYK0</accession>
<keyword evidence="1" id="KW-0344">Guanine-nucleotide releasing factor</keyword>
<evidence type="ECO:0000256" key="4">
    <source>
        <dbReference type="PROSITE-ProRule" id="PRU00235"/>
    </source>
</evidence>
<feature type="region of interest" description="Disordered" evidence="5">
    <location>
        <begin position="1"/>
        <end position="34"/>
    </location>
</feature>
<feature type="non-terminal residue" evidence="7">
    <location>
        <position position="1"/>
    </location>
</feature>
<evidence type="ECO:0000256" key="2">
    <source>
        <dbReference type="ARBA" id="ARBA00022737"/>
    </source>
</evidence>
<dbReference type="InterPro" id="IPR000408">
    <property type="entry name" value="Reg_chr_condens"/>
</dbReference>
<feature type="region of interest" description="Disordered" evidence="5">
    <location>
        <begin position="257"/>
        <end position="308"/>
    </location>
</feature>
<keyword evidence="3" id="KW-0456">Lyase</keyword>
<feature type="region of interest" description="Disordered" evidence="5">
    <location>
        <begin position="481"/>
        <end position="511"/>
    </location>
</feature>
<feature type="compositionally biased region" description="Low complexity" evidence="5">
    <location>
        <begin position="178"/>
        <end position="207"/>
    </location>
</feature>
<dbReference type="PANTHER" id="PTHR45982">
    <property type="entry name" value="REGULATOR OF CHROMOSOME CONDENSATION"/>
    <property type="match status" value="1"/>
</dbReference>
<organism evidence="7 8">
    <name type="scientific">Discostella pseudostelligera</name>
    <dbReference type="NCBI Taxonomy" id="259834"/>
    <lineage>
        <taxon>Eukaryota</taxon>
        <taxon>Sar</taxon>
        <taxon>Stramenopiles</taxon>
        <taxon>Ochrophyta</taxon>
        <taxon>Bacillariophyta</taxon>
        <taxon>Coscinodiscophyceae</taxon>
        <taxon>Thalassiosirophycidae</taxon>
        <taxon>Stephanodiscales</taxon>
        <taxon>Stephanodiscaceae</taxon>
        <taxon>Discostella</taxon>
    </lineage>
</organism>
<dbReference type="InterPro" id="IPR058923">
    <property type="entry name" value="RCC1-like_dom"/>
</dbReference>
<dbReference type="InterPro" id="IPR009091">
    <property type="entry name" value="RCC1/BLIP-II"/>
</dbReference>
<dbReference type="Gene3D" id="2.130.10.30">
    <property type="entry name" value="Regulator of chromosome condensation 1/beta-lactamase-inhibitor protein II"/>
    <property type="match status" value="2"/>
</dbReference>
<dbReference type="Proteomes" id="UP001530293">
    <property type="component" value="Unassembled WGS sequence"/>
</dbReference>
<feature type="repeat" description="RCC1" evidence="4">
    <location>
        <begin position="700"/>
        <end position="758"/>
    </location>
</feature>
<dbReference type="SUPFAM" id="SSF50985">
    <property type="entry name" value="RCC1/BLIP-II"/>
    <property type="match status" value="1"/>
</dbReference>
<evidence type="ECO:0000313" key="8">
    <source>
        <dbReference type="Proteomes" id="UP001530293"/>
    </source>
</evidence>
<evidence type="ECO:0000259" key="6">
    <source>
        <dbReference type="Pfam" id="PF25390"/>
    </source>
</evidence>
<dbReference type="SUPFAM" id="SSF81995">
    <property type="entry name" value="beta-sandwich domain of Sec23/24"/>
    <property type="match status" value="1"/>
</dbReference>
<feature type="region of interest" description="Disordered" evidence="5">
    <location>
        <begin position="431"/>
        <end position="466"/>
    </location>
</feature>
<dbReference type="PROSITE" id="PS00626">
    <property type="entry name" value="RCC1_2"/>
    <property type="match status" value="1"/>
</dbReference>
<feature type="repeat" description="RCC1" evidence="4">
    <location>
        <begin position="521"/>
        <end position="574"/>
    </location>
</feature>
<feature type="compositionally biased region" description="Low complexity" evidence="5">
    <location>
        <begin position="264"/>
        <end position="291"/>
    </location>
</feature>
<keyword evidence="2" id="KW-0677">Repeat</keyword>
<dbReference type="PANTHER" id="PTHR45982:SF8">
    <property type="entry name" value="E3 UBIQUITIN-PROTEIN LIGASE HERC2-LIKE PROTEIN-RELATED"/>
    <property type="match status" value="1"/>
</dbReference>
<evidence type="ECO:0000256" key="3">
    <source>
        <dbReference type="ARBA" id="ARBA00023239"/>
    </source>
</evidence>
<dbReference type="AlphaFoldDB" id="A0ABD3LYK0"/>
<feature type="repeat" description="RCC1" evidence="4">
    <location>
        <begin position="576"/>
        <end position="638"/>
    </location>
</feature>
<dbReference type="GO" id="GO:0016829">
    <property type="term" value="F:lyase activity"/>
    <property type="evidence" value="ECO:0007669"/>
    <property type="project" value="UniProtKB-KW"/>
</dbReference>
<dbReference type="EMBL" id="JALLBG020000288">
    <property type="protein sequence ID" value="KAL3756845.1"/>
    <property type="molecule type" value="Genomic_DNA"/>
</dbReference>
<dbReference type="Pfam" id="PF04752">
    <property type="entry name" value="ChaC"/>
    <property type="match status" value="1"/>
</dbReference>
<dbReference type="InterPro" id="IPR051553">
    <property type="entry name" value="Ran_GTPase-activating"/>
</dbReference>
<proteinExistence type="predicted"/>
<feature type="domain" description="RCC1-like" evidence="6">
    <location>
        <begin position="503"/>
        <end position="855"/>
    </location>
</feature>
<protein>
    <recommendedName>
        <fullName evidence="6">RCC1-like domain-containing protein</fullName>
    </recommendedName>
</protein>
<dbReference type="PROSITE" id="PS50012">
    <property type="entry name" value="RCC1_3"/>
    <property type="match status" value="4"/>
</dbReference>
<feature type="compositionally biased region" description="Basic and acidic residues" evidence="5">
    <location>
        <begin position="431"/>
        <end position="452"/>
    </location>
</feature>
<dbReference type="InterPro" id="IPR006840">
    <property type="entry name" value="ChaC"/>
</dbReference>
<evidence type="ECO:0000256" key="5">
    <source>
        <dbReference type="SAM" id="MobiDB-lite"/>
    </source>
</evidence>